<dbReference type="Proteomes" id="UP000261231">
    <property type="component" value="Unassembled WGS sequence"/>
</dbReference>
<protein>
    <submittedName>
        <fullName evidence="2">DUF262 domain-containing protein</fullName>
    </submittedName>
</protein>
<dbReference type="PANTHER" id="PTHR37292:SF2">
    <property type="entry name" value="DUF262 DOMAIN-CONTAINING PROTEIN"/>
    <property type="match status" value="1"/>
</dbReference>
<dbReference type="OrthoDB" id="9770340at2"/>
<accession>A0A3E2XNB2</accession>
<dbReference type="PANTHER" id="PTHR37292">
    <property type="entry name" value="VNG6097C"/>
    <property type="match status" value="1"/>
</dbReference>
<dbReference type="Pfam" id="PF03235">
    <property type="entry name" value="GmrSD_N"/>
    <property type="match status" value="1"/>
</dbReference>
<dbReference type="EMBL" id="QVFD01000003">
    <property type="protein sequence ID" value="RGC49213.1"/>
    <property type="molecule type" value="Genomic_DNA"/>
</dbReference>
<evidence type="ECO:0000313" key="2">
    <source>
        <dbReference type="EMBL" id="RGC49213.1"/>
    </source>
</evidence>
<dbReference type="AlphaFoldDB" id="A0A3E2XNB2"/>
<organism evidence="2 3">
    <name type="scientific">Coprococcus catus</name>
    <dbReference type="NCBI Taxonomy" id="116085"/>
    <lineage>
        <taxon>Bacteria</taxon>
        <taxon>Bacillati</taxon>
        <taxon>Bacillota</taxon>
        <taxon>Clostridia</taxon>
        <taxon>Lachnospirales</taxon>
        <taxon>Lachnospiraceae</taxon>
        <taxon>Coprococcus</taxon>
    </lineage>
</organism>
<evidence type="ECO:0000259" key="1">
    <source>
        <dbReference type="Pfam" id="PF03235"/>
    </source>
</evidence>
<gene>
    <name evidence="2" type="ORF">DW747_04470</name>
</gene>
<comment type="caution">
    <text evidence="2">The sequence shown here is derived from an EMBL/GenBank/DDBJ whole genome shotgun (WGS) entry which is preliminary data.</text>
</comment>
<feature type="domain" description="GmrSD restriction endonucleases N-terminal" evidence="1">
    <location>
        <begin position="28"/>
        <end position="227"/>
    </location>
</feature>
<sequence>MGGFDMAGCTPENWSLQELSSALQDTHKDHKKIVVPMFQRGSGRWGKEQERTFIDSLIKGYPVGTMLFYKTVENNIETYILVDGLQRGNCIRKYMNNPTEFFYDSSISDDFCKNILKIVKRNNEEDYHIIRTLLTDFIKKQKTFKNLQYYNPAKEIAEKFGAGYECIGDLITTITDFFEERQDLYDSIANTIIPVIVYSGDEATLPEIFDRINSKGTPLDKYEIYAAAWPINEKYTISNTRIVEYVIAKYDAFVSDGYKIYGYNREDMRVTKKVTAFEYLFGLSKFLVDKYEILGFNRNLSSDTVNPLAYELVNACLNDSDKIKTLYMRLRDINLDELESALCKSIEFVNNAISVVTKFKGNSRNTNKIFHSKYQILSMISTTFKEMYAEGDFSIVSTTWNDRKNIIARNLIHYYVYDILTNYWSEGGTGKIHAAAKPNRYMNEISSRAWMAALDSFFEKSMLRSEKKSFANPKNEELVFLNCIYLKTFTAMDQLSIEKFDVEHIAPKEQMRRLIETCDGEGLPVSCIANLCYLPEYVNRSKKDKNFYQDKKYLLHVKLKDVETKYSFTEQEDLDWMDIPYEKNDFPVLKEYYTDFCTKRFEKIKHLFCASMEIEYEDIVNEEPEIVQKVVSPSKNKESNKRVKFADKCVIKLAQEMNSELVKVGRSTYISTDGSKGYVITTSKAYRQGNREKYWFAYRRNPLGDLKKCKEKYVVYGCKDENTMICLPVSEIEKSLDRLNLSTDEDGMITHWHMVFFKDSAGIVTWMLSRPEIEEINVNKYVI</sequence>
<name>A0A3E2XNB2_9FIRM</name>
<reference evidence="2 3" key="1">
    <citation type="submission" date="2018-08" db="EMBL/GenBank/DDBJ databases">
        <title>A genome reference for cultivated species of the human gut microbiota.</title>
        <authorList>
            <person name="Zou Y."/>
            <person name="Xue W."/>
            <person name="Luo G."/>
        </authorList>
    </citation>
    <scope>NUCLEOTIDE SEQUENCE [LARGE SCALE GENOMIC DNA]</scope>
    <source>
        <strain evidence="2 3">AM28-39</strain>
    </source>
</reference>
<dbReference type="InterPro" id="IPR004919">
    <property type="entry name" value="GmrSD_N"/>
</dbReference>
<keyword evidence="3" id="KW-1185">Reference proteome</keyword>
<proteinExistence type="predicted"/>
<evidence type="ECO:0000313" key="3">
    <source>
        <dbReference type="Proteomes" id="UP000261231"/>
    </source>
</evidence>